<organism evidence="5 6">
    <name type="scientific">Paraglaciecola agarilytica NO2</name>
    <dbReference type="NCBI Taxonomy" id="1125747"/>
    <lineage>
        <taxon>Bacteria</taxon>
        <taxon>Pseudomonadati</taxon>
        <taxon>Pseudomonadota</taxon>
        <taxon>Gammaproteobacteria</taxon>
        <taxon>Alteromonadales</taxon>
        <taxon>Alteromonadaceae</taxon>
        <taxon>Paraglaciecola</taxon>
    </lineage>
</organism>
<evidence type="ECO:0008006" key="7">
    <source>
        <dbReference type="Google" id="ProtNLM"/>
    </source>
</evidence>
<sequence>MSEHVVAYGALQPRPDKVQTLSVSSSGIVGQVWIQIGQRVKKGQRLAEIILSPEAKMQYLQATNAVEYALQQLKRSKRMFEEKLATMADVENATKNLNDSQSTLNALLERNSAQPQETIFSPIDGIVTQLNLVRGQRVQSNDNAILIASENHIVARVGIEPEDVNRLKSNTSVIITPVFNDSVHVSSSISVINGMVNPSTRLVDALIDIPLSHAKNLVLGTPIVANFSLENYTSLAVPNSAILNDANGYFIFTLKDQIAHKIYVIKGSEEGKLVAISGDIHAGEKVVVLGNYILKEGMLTREEKL</sequence>
<evidence type="ECO:0000313" key="5">
    <source>
        <dbReference type="EMBL" id="GAC04435.1"/>
    </source>
</evidence>
<name>A0ABQ0I530_9ALTE</name>
<feature type="domain" description="CzcB-like barrel-sandwich hybrid" evidence="3">
    <location>
        <begin position="22"/>
        <end position="148"/>
    </location>
</feature>
<dbReference type="Proteomes" id="UP000008372">
    <property type="component" value="Unassembled WGS sequence"/>
</dbReference>
<accession>A0ABQ0I530</accession>
<protein>
    <recommendedName>
        <fullName evidence="7">RND efflux pump membrane fusion protein barrel-sandwich domain-containing protein</fullName>
    </recommendedName>
</protein>
<dbReference type="Gene3D" id="2.40.420.20">
    <property type="match status" value="1"/>
</dbReference>
<gene>
    <name evidence="5" type="ORF">GAGA_1579</name>
</gene>
<feature type="domain" description="YknX-like C-terminal permuted SH3-like" evidence="4">
    <location>
        <begin position="235"/>
        <end position="298"/>
    </location>
</feature>
<keyword evidence="6" id="KW-1185">Reference proteome</keyword>
<dbReference type="Pfam" id="PF25973">
    <property type="entry name" value="BSH_CzcB"/>
    <property type="match status" value="1"/>
</dbReference>
<keyword evidence="2" id="KW-0813">Transport</keyword>
<dbReference type="InterPro" id="IPR051909">
    <property type="entry name" value="MFP_Cation_Efflux"/>
</dbReference>
<dbReference type="PANTHER" id="PTHR30097">
    <property type="entry name" value="CATION EFFLUX SYSTEM PROTEIN CUSB"/>
    <property type="match status" value="1"/>
</dbReference>
<dbReference type="Gene3D" id="1.10.287.470">
    <property type="entry name" value="Helix hairpin bin"/>
    <property type="match status" value="1"/>
</dbReference>
<dbReference type="SUPFAM" id="SSF111369">
    <property type="entry name" value="HlyD-like secretion proteins"/>
    <property type="match status" value="1"/>
</dbReference>
<dbReference type="Gene3D" id="2.40.30.170">
    <property type="match status" value="1"/>
</dbReference>
<dbReference type="InterPro" id="IPR058647">
    <property type="entry name" value="BSH_CzcB-like"/>
</dbReference>
<reference evidence="5 6" key="1">
    <citation type="journal article" date="2014" name="Environ. Microbiol.">
        <title>Comparative genomics of the marine bacterial genus Glaciecola reveals the high degree of genomic diversity and genomic characteristic for cold adaptation.</title>
        <authorList>
            <person name="Qin Q.L."/>
            <person name="Xie B.B."/>
            <person name="Yu Y."/>
            <person name="Shu Y.L."/>
            <person name="Rong J.C."/>
            <person name="Zhang Y.J."/>
            <person name="Zhao D.L."/>
            <person name="Chen X.L."/>
            <person name="Zhang X.Y."/>
            <person name="Chen B."/>
            <person name="Zhou B.C."/>
            <person name="Zhang Y.Z."/>
        </authorList>
    </citation>
    <scope>NUCLEOTIDE SEQUENCE [LARGE SCALE GENOMIC DNA]</scope>
    <source>
        <strain evidence="5 6">NO2</strain>
    </source>
</reference>
<evidence type="ECO:0000259" key="3">
    <source>
        <dbReference type="Pfam" id="PF25973"/>
    </source>
</evidence>
<dbReference type="EMBL" id="BAEK01000027">
    <property type="protein sequence ID" value="GAC04435.1"/>
    <property type="molecule type" value="Genomic_DNA"/>
</dbReference>
<evidence type="ECO:0000256" key="1">
    <source>
        <dbReference type="ARBA" id="ARBA00009477"/>
    </source>
</evidence>
<comment type="caution">
    <text evidence="5">The sequence shown here is derived from an EMBL/GenBank/DDBJ whole genome shotgun (WGS) entry which is preliminary data.</text>
</comment>
<dbReference type="NCBIfam" id="TIGR01730">
    <property type="entry name" value="RND_mfp"/>
    <property type="match status" value="1"/>
</dbReference>
<evidence type="ECO:0000313" key="6">
    <source>
        <dbReference type="Proteomes" id="UP000008372"/>
    </source>
</evidence>
<dbReference type="Gene3D" id="2.40.50.100">
    <property type="match status" value="1"/>
</dbReference>
<dbReference type="Pfam" id="PF25989">
    <property type="entry name" value="YknX_C"/>
    <property type="match status" value="1"/>
</dbReference>
<dbReference type="InterPro" id="IPR058637">
    <property type="entry name" value="YknX-like_C"/>
</dbReference>
<evidence type="ECO:0000256" key="2">
    <source>
        <dbReference type="ARBA" id="ARBA00022448"/>
    </source>
</evidence>
<dbReference type="PANTHER" id="PTHR30097:SF4">
    <property type="entry name" value="SLR6042 PROTEIN"/>
    <property type="match status" value="1"/>
</dbReference>
<comment type="similarity">
    <text evidence="1">Belongs to the membrane fusion protein (MFP) (TC 8.A.1) family.</text>
</comment>
<dbReference type="InterPro" id="IPR006143">
    <property type="entry name" value="RND_pump_MFP"/>
</dbReference>
<proteinExistence type="inferred from homology"/>
<evidence type="ECO:0000259" key="4">
    <source>
        <dbReference type="Pfam" id="PF25989"/>
    </source>
</evidence>